<evidence type="ECO:0000313" key="3">
    <source>
        <dbReference type="Proteomes" id="UP000700334"/>
    </source>
</evidence>
<name>A0A8J6AG70_GALPY</name>
<dbReference type="GO" id="GO:0005509">
    <property type="term" value="F:calcium ion binding"/>
    <property type="evidence" value="ECO:0007669"/>
    <property type="project" value="InterPro"/>
</dbReference>
<keyword evidence="1" id="KW-1133">Transmembrane helix</keyword>
<dbReference type="InterPro" id="IPR036026">
    <property type="entry name" value="Seven-hairpin_glycosidases"/>
</dbReference>
<keyword evidence="1" id="KW-0472">Membrane</keyword>
<dbReference type="EMBL" id="JAGFMF010011632">
    <property type="protein sequence ID" value="KAG8518447.1"/>
    <property type="molecule type" value="Genomic_DNA"/>
</dbReference>
<dbReference type="Proteomes" id="UP000700334">
    <property type="component" value="Unassembled WGS sequence"/>
</dbReference>
<evidence type="ECO:0000256" key="1">
    <source>
        <dbReference type="SAM" id="Phobius"/>
    </source>
</evidence>
<keyword evidence="3" id="KW-1185">Reference proteome</keyword>
<keyword evidence="1" id="KW-0812">Transmembrane</keyword>
<sequence>MTSGKVLPLTVIDVSTPADLGEYLRIRRLKSSRIMMYEVAAGKFLLVSPTLTGMLYVMMNQLRGMNLGDDRHHVPTLSECLSSHSGEPVLKDMTTVVLRCLWQTRSYIGLFSSHSDVLLCNWVVQDIAQFLEIYWPKLQNLTGDIFYAMWSVDLEQTSKTTSLATRSHFLGWIDVSASSDPPNFMQNSGSNSDAVITPYGECILRSEATSSTQIFTHFPVLLPETEERAVGNRFDEGTQRF</sequence>
<protein>
    <submittedName>
        <fullName evidence="2">ER degradation-enhancing alpha-mannosidase-like protein 2</fullName>
    </submittedName>
</protein>
<evidence type="ECO:0000313" key="2">
    <source>
        <dbReference type="EMBL" id="KAG8518447.1"/>
    </source>
</evidence>
<dbReference type="AlphaFoldDB" id="A0A8J6AG70"/>
<accession>A0A8J6AG70</accession>
<dbReference type="GO" id="GO:0004571">
    <property type="term" value="F:mannosyl-oligosaccharide 1,2-alpha-mannosidase activity"/>
    <property type="evidence" value="ECO:0007669"/>
    <property type="project" value="InterPro"/>
</dbReference>
<reference evidence="2" key="1">
    <citation type="journal article" date="2021" name="Evol. Appl.">
        <title>The genome of the Pyrenean desman and the effects of bottlenecks and inbreeding on the genomic landscape of an endangered species.</title>
        <authorList>
            <person name="Escoda L."/>
            <person name="Castresana J."/>
        </authorList>
    </citation>
    <scope>NUCLEOTIDE SEQUENCE</scope>
    <source>
        <strain evidence="2">IBE-C5619</strain>
    </source>
</reference>
<dbReference type="GO" id="GO:0016020">
    <property type="term" value="C:membrane"/>
    <property type="evidence" value="ECO:0007669"/>
    <property type="project" value="InterPro"/>
</dbReference>
<organism evidence="2 3">
    <name type="scientific">Galemys pyrenaicus</name>
    <name type="common">Iberian desman</name>
    <name type="synonym">Pyrenean desman</name>
    <dbReference type="NCBI Taxonomy" id="202257"/>
    <lineage>
        <taxon>Eukaryota</taxon>
        <taxon>Metazoa</taxon>
        <taxon>Chordata</taxon>
        <taxon>Craniata</taxon>
        <taxon>Vertebrata</taxon>
        <taxon>Euteleostomi</taxon>
        <taxon>Mammalia</taxon>
        <taxon>Eutheria</taxon>
        <taxon>Laurasiatheria</taxon>
        <taxon>Eulipotyphla</taxon>
        <taxon>Talpidae</taxon>
        <taxon>Galemys</taxon>
    </lineage>
</organism>
<comment type="caution">
    <text evidence="2">The sequence shown here is derived from an EMBL/GenBank/DDBJ whole genome shotgun (WGS) entry which is preliminary data.</text>
</comment>
<gene>
    <name evidence="2" type="ORF">J0S82_000107</name>
</gene>
<proteinExistence type="predicted"/>
<feature type="transmembrane region" description="Helical" evidence="1">
    <location>
        <begin position="34"/>
        <end position="59"/>
    </location>
</feature>
<dbReference type="SUPFAM" id="SSF48225">
    <property type="entry name" value="Seven-hairpin glycosidases"/>
    <property type="match status" value="1"/>
</dbReference>